<reference evidence="4 5" key="1">
    <citation type="submission" date="2019-06" db="EMBL/GenBank/DDBJ databases">
        <title>Sequencing the genomes of 1000 actinobacteria strains.</title>
        <authorList>
            <person name="Klenk H.-P."/>
        </authorList>
    </citation>
    <scope>NUCLEOTIDE SEQUENCE [LARGE SCALE GENOMIC DNA]</scope>
    <source>
        <strain evidence="4 5">DSM 26477</strain>
    </source>
</reference>
<evidence type="ECO:0000313" key="5">
    <source>
        <dbReference type="Proteomes" id="UP000317998"/>
    </source>
</evidence>
<organism evidence="4 5">
    <name type="scientific">Homoserinimonas aerilata</name>
    <dbReference type="NCBI Taxonomy" id="1162970"/>
    <lineage>
        <taxon>Bacteria</taxon>
        <taxon>Bacillati</taxon>
        <taxon>Actinomycetota</taxon>
        <taxon>Actinomycetes</taxon>
        <taxon>Micrococcales</taxon>
        <taxon>Microbacteriaceae</taxon>
        <taxon>Homoserinimonas</taxon>
    </lineage>
</organism>
<dbReference type="EMBL" id="VFOM01000001">
    <property type="protein sequence ID" value="TQL47496.1"/>
    <property type="molecule type" value="Genomic_DNA"/>
</dbReference>
<dbReference type="PROSITE" id="PS50977">
    <property type="entry name" value="HTH_TETR_2"/>
    <property type="match status" value="1"/>
</dbReference>
<comment type="caution">
    <text evidence="4">The sequence shown here is derived from an EMBL/GenBank/DDBJ whole genome shotgun (WGS) entry which is preliminary data.</text>
</comment>
<evidence type="ECO:0000256" key="1">
    <source>
        <dbReference type="ARBA" id="ARBA00023125"/>
    </source>
</evidence>
<feature type="domain" description="HTH tetR-type" evidence="3">
    <location>
        <begin position="21"/>
        <end position="81"/>
    </location>
</feature>
<dbReference type="Proteomes" id="UP000317998">
    <property type="component" value="Unassembled WGS sequence"/>
</dbReference>
<proteinExistence type="predicted"/>
<dbReference type="InterPro" id="IPR001647">
    <property type="entry name" value="HTH_TetR"/>
</dbReference>
<dbReference type="AlphaFoldDB" id="A0A542YHE8"/>
<name>A0A542YHE8_9MICO</name>
<dbReference type="InterPro" id="IPR009057">
    <property type="entry name" value="Homeodomain-like_sf"/>
</dbReference>
<dbReference type="Gene3D" id="1.10.357.10">
    <property type="entry name" value="Tetracycline Repressor, domain 2"/>
    <property type="match status" value="1"/>
</dbReference>
<evidence type="ECO:0000256" key="2">
    <source>
        <dbReference type="PROSITE-ProRule" id="PRU00335"/>
    </source>
</evidence>
<accession>A0A542YHE8</accession>
<feature type="DNA-binding region" description="H-T-H motif" evidence="2">
    <location>
        <begin position="44"/>
        <end position="63"/>
    </location>
</feature>
<dbReference type="SUPFAM" id="SSF46689">
    <property type="entry name" value="Homeodomain-like"/>
    <property type="match status" value="1"/>
</dbReference>
<evidence type="ECO:0000313" key="4">
    <source>
        <dbReference type="EMBL" id="TQL47496.1"/>
    </source>
</evidence>
<keyword evidence="5" id="KW-1185">Reference proteome</keyword>
<dbReference type="GO" id="GO:0003677">
    <property type="term" value="F:DNA binding"/>
    <property type="evidence" value="ECO:0007669"/>
    <property type="project" value="UniProtKB-UniRule"/>
</dbReference>
<keyword evidence="1 2" id="KW-0238">DNA-binding</keyword>
<gene>
    <name evidence="4" type="ORF">FB562_0559</name>
</gene>
<dbReference type="Pfam" id="PF00440">
    <property type="entry name" value="TetR_N"/>
    <property type="match status" value="1"/>
</dbReference>
<evidence type="ECO:0000259" key="3">
    <source>
        <dbReference type="PROSITE" id="PS50977"/>
    </source>
</evidence>
<sequence length="203" mass="21945">MLGILTDRSISDRSVSYADSMSSASDLQAIALAEFATAGYTGTSIARIAEIAGLSKSSVLYHYASKELLLEAAVTPAIERMAVILDSVAGRPLSRARRRAFIEEFVDFLLQYRLEVHLFINQAKSLEDVPVMVSASQLVGRIAAFFHTSATSTVDHMRFGIALGGAAYLLVSGFELDTDPLPIDETRAALITVMTELLDPISE</sequence>
<protein>
    <submittedName>
        <fullName evidence="4">TetR family transcriptional regulator</fullName>
    </submittedName>
</protein>